<dbReference type="UniPathway" id="UPA00113">
    <property type="reaction ID" value="UER00532"/>
</dbReference>
<dbReference type="UniPathway" id="UPA00973"/>
<evidence type="ECO:0000256" key="13">
    <source>
        <dbReference type="ARBA" id="ARBA00023316"/>
    </source>
</evidence>
<dbReference type="RefSeq" id="WP_156683537.1">
    <property type="nucleotide sequence ID" value="NZ_CABWIB010000001.1"/>
</dbReference>
<evidence type="ECO:0000256" key="16">
    <source>
        <dbReference type="ARBA" id="ARBA00049628"/>
    </source>
</evidence>
<dbReference type="Proteomes" id="UP000419017">
    <property type="component" value="Unassembled WGS sequence"/>
</dbReference>
<dbReference type="GO" id="GO:0003977">
    <property type="term" value="F:UDP-N-acetylglucosamine diphosphorylase activity"/>
    <property type="evidence" value="ECO:0007669"/>
    <property type="project" value="UniProtKB-UniRule"/>
</dbReference>
<evidence type="ECO:0000259" key="18">
    <source>
        <dbReference type="Pfam" id="PF12804"/>
    </source>
</evidence>
<dbReference type="EC" id="2.7.7.23" evidence="17"/>
<evidence type="ECO:0000256" key="9">
    <source>
        <dbReference type="ARBA" id="ARBA00022960"/>
    </source>
</evidence>
<evidence type="ECO:0000256" key="15">
    <source>
        <dbReference type="ARBA" id="ARBA00048493"/>
    </source>
</evidence>
<dbReference type="GO" id="GO:0008360">
    <property type="term" value="P:regulation of cell shape"/>
    <property type="evidence" value="ECO:0007669"/>
    <property type="project" value="UniProtKB-KW"/>
</dbReference>
<name>A0A6I8MBH1_9FUSO</name>
<keyword evidence="10 17" id="KW-0573">Peptidoglycan synthesis</keyword>
<dbReference type="Gene3D" id="3.90.550.10">
    <property type="entry name" value="Spore Coat Polysaccharide Biosynthesis Protein SpsA, Chain A"/>
    <property type="match status" value="1"/>
</dbReference>
<evidence type="ECO:0000256" key="12">
    <source>
        <dbReference type="ARBA" id="ARBA00023315"/>
    </source>
</evidence>
<comment type="similarity">
    <text evidence="1 17">In the C-terminal section; belongs to the transferase hexapeptide repeat family.</text>
</comment>
<feature type="binding site" evidence="17">
    <location>
        <position position="96"/>
    </location>
    <ligand>
        <name>Mg(2+)</name>
        <dbReference type="ChEBI" id="CHEBI:18420"/>
    </ligand>
</feature>
<dbReference type="GO" id="GO:0071555">
    <property type="term" value="P:cell wall organization"/>
    <property type="evidence" value="ECO:0007669"/>
    <property type="project" value="UniProtKB-KW"/>
</dbReference>
<comment type="function">
    <text evidence="16 17">Catalyzes the last two sequential reactions in the de novo biosynthetic pathway for UDP-N-acetylglucosamine (UDP-GlcNAc). The C-terminal domain catalyzes the transfer of acetyl group from acetyl coenzyme A to glucosamine-1-phosphate (GlcN-1-P) to produce N-acetylglucosamine-1-phosphate (GlcNAc-1-P), which is converted into UDP-GlcNAc by the transfer of uridine 5-monophosphate (from uridine 5-triphosphate), a reaction catalyzed by the N-terminal domain.</text>
</comment>
<dbReference type="GO" id="GO:0009252">
    <property type="term" value="P:peptidoglycan biosynthetic process"/>
    <property type="evidence" value="ECO:0007669"/>
    <property type="project" value="UniProtKB-UniRule"/>
</dbReference>
<dbReference type="GO" id="GO:0000287">
    <property type="term" value="F:magnesium ion binding"/>
    <property type="evidence" value="ECO:0007669"/>
    <property type="project" value="UniProtKB-UniRule"/>
</dbReference>
<feature type="binding site" evidence="17">
    <location>
        <position position="162"/>
    </location>
    <ligand>
        <name>UDP-N-acetyl-alpha-D-glucosamine</name>
        <dbReference type="ChEBI" id="CHEBI:57705"/>
    </ligand>
</feature>
<comment type="pathway">
    <text evidence="17">Nucleotide-sugar biosynthesis; UDP-N-acetyl-alpha-D-glucosamine biosynthesis; N-acetyl-alpha-D-glucosamine 1-phosphate from alpha-D-glucosamine 6-phosphate (route II): step 2/2.</text>
</comment>
<dbReference type="GO" id="GO:0005737">
    <property type="term" value="C:cytoplasm"/>
    <property type="evidence" value="ECO:0007669"/>
    <property type="project" value="UniProtKB-SubCell"/>
</dbReference>
<dbReference type="Pfam" id="PF25087">
    <property type="entry name" value="GMPPB_C"/>
    <property type="match status" value="1"/>
</dbReference>
<feature type="binding site" evidence="17">
    <location>
        <position position="133"/>
    </location>
    <ligand>
        <name>UDP-N-acetyl-alpha-D-glucosamine</name>
        <dbReference type="ChEBI" id="CHEBI:57705"/>
    </ligand>
</feature>
<feature type="domain" description="MobA-like NTP transferase" evidence="18">
    <location>
        <begin position="4"/>
        <end position="122"/>
    </location>
</feature>
<dbReference type="InterPro" id="IPR025877">
    <property type="entry name" value="MobA-like_NTP_Trfase"/>
</dbReference>
<proteinExistence type="inferred from homology"/>
<reference evidence="20 21" key="1">
    <citation type="submission" date="2019-10" db="EMBL/GenBank/DDBJ databases">
        <authorList>
            <person name="Blom J."/>
        </authorList>
    </citation>
    <scope>NUCLEOTIDE SEQUENCE [LARGE SCALE GENOMIC DNA]</scope>
    <source>
        <strain evidence="20 21">ES3154-GLU</strain>
    </source>
</reference>
<dbReference type="Pfam" id="PF12804">
    <property type="entry name" value="NTP_transf_3"/>
    <property type="match status" value="1"/>
</dbReference>
<keyword evidence="3 17" id="KW-0963">Cytoplasm</keyword>
<feature type="binding site" evidence="17">
    <location>
        <position position="368"/>
    </location>
    <ligand>
        <name>UDP-N-acetyl-alpha-D-glucosamine</name>
        <dbReference type="ChEBI" id="CHEBI:57705"/>
    </ligand>
</feature>
<dbReference type="InterPro" id="IPR011004">
    <property type="entry name" value="Trimer_LpxA-like_sf"/>
</dbReference>
<feature type="binding site" evidence="17">
    <location>
        <begin position="6"/>
        <end position="9"/>
    </location>
    <ligand>
        <name>UDP-N-acetyl-alpha-D-glucosamine</name>
        <dbReference type="ChEBI" id="CHEBI:57705"/>
    </ligand>
</feature>
<dbReference type="CDD" id="cd03353">
    <property type="entry name" value="LbH_GlmU_C"/>
    <property type="match status" value="1"/>
</dbReference>
<feature type="binding site" evidence="17">
    <location>
        <position position="342"/>
    </location>
    <ligand>
        <name>UDP-N-acetyl-alpha-D-glucosamine</name>
        <dbReference type="ChEBI" id="CHEBI:57705"/>
    </ligand>
</feature>
<evidence type="ECO:0000256" key="14">
    <source>
        <dbReference type="ARBA" id="ARBA00048247"/>
    </source>
</evidence>
<dbReference type="SUPFAM" id="SSF51161">
    <property type="entry name" value="Trimeric LpxA-like enzymes"/>
    <property type="match status" value="1"/>
</dbReference>
<feature type="binding site" evidence="17">
    <location>
        <position position="67"/>
    </location>
    <ligand>
        <name>UDP-N-acetyl-alpha-D-glucosamine</name>
        <dbReference type="ChEBI" id="CHEBI:57705"/>
    </ligand>
</feature>
<keyword evidence="9 17" id="KW-0133">Cell shape</keyword>
<dbReference type="PANTHER" id="PTHR43584">
    <property type="entry name" value="NUCLEOTIDYL TRANSFERASE"/>
    <property type="match status" value="1"/>
</dbReference>
<dbReference type="GO" id="GO:0009245">
    <property type="term" value="P:lipid A biosynthetic process"/>
    <property type="evidence" value="ECO:0007669"/>
    <property type="project" value="UniProtKB-UniRule"/>
</dbReference>
<evidence type="ECO:0000256" key="7">
    <source>
        <dbReference type="ARBA" id="ARBA00022737"/>
    </source>
</evidence>
<dbReference type="InterPro" id="IPR005882">
    <property type="entry name" value="Bifunctional_GlmU"/>
</dbReference>
<comment type="pathway">
    <text evidence="17">Bacterial outer membrane biogenesis; LPS lipid A biosynthesis.</text>
</comment>
<feature type="active site" description="Proton acceptor" evidence="17">
    <location>
        <position position="354"/>
    </location>
</feature>
<evidence type="ECO:0000256" key="5">
    <source>
        <dbReference type="ARBA" id="ARBA00022695"/>
    </source>
</evidence>
<sequence length="442" mass="48995">MLSLILAAGKGTRMKSNLPKVLHLVNGKTMLEVVMDNTKVFGDNLVILGHKKELILEKYPDINYVVQEQQLGTGHAILIAKEKIKNYSEVLITYADGPLLKKDTISQMIAKFNNESLDSVMLSSVVDDPTNYGRLIKDGENVLEIKEEIDATLEEKKINEINVGVYLFKTSALLSVIDKLDNNNKKNEYYLTDVIKLLNQNNYKTKSIILNDKNEMLGVNSKKELSYASSILRQRKLDKLMSDGVIIIDPMSTYIEEDVEIGMDTTIYPQTIIQGKTKIGSNSTIYSSRIIESNIGNNVVIDNSVIEYSNIESNVTIGPYAHLRPNANLKENVHIGNFVEIKNSTIENSTKIGHLSYIGDSIVGYNTNIGAGTITCNYDGHKKNKTFIGNNSFIGSNSILVAPVTLGNQVLTAAGSVITKDVDDKKLAFGRSRQVVLNRKDI</sequence>
<protein>
    <recommendedName>
        <fullName evidence="17">Bifunctional protein GlmU</fullName>
    </recommendedName>
    <domain>
        <recommendedName>
            <fullName evidence="17">UDP-N-acetylglucosamine pyrophosphorylase</fullName>
            <ecNumber evidence="17">2.7.7.23</ecNumber>
        </recommendedName>
        <alternativeName>
            <fullName evidence="17">N-acetylglucosamine-1-phosphate uridyltransferase</fullName>
        </alternativeName>
    </domain>
    <domain>
        <recommendedName>
            <fullName evidence="17">Glucosamine-1-phosphate N-acetyltransferase</fullName>
            <ecNumber evidence="17">2.3.1.157</ecNumber>
        </recommendedName>
    </domain>
</protein>
<dbReference type="CDD" id="cd02540">
    <property type="entry name" value="GT2_GlmU_N_bac"/>
    <property type="match status" value="1"/>
</dbReference>
<comment type="catalytic activity">
    <reaction evidence="14 17">
        <text>alpha-D-glucosamine 1-phosphate + acetyl-CoA = N-acetyl-alpha-D-glucosamine 1-phosphate + CoA + H(+)</text>
        <dbReference type="Rhea" id="RHEA:13725"/>
        <dbReference type="ChEBI" id="CHEBI:15378"/>
        <dbReference type="ChEBI" id="CHEBI:57287"/>
        <dbReference type="ChEBI" id="CHEBI:57288"/>
        <dbReference type="ChEBI" id="CHEBI:57776"/>
        <dbReference type="ChEBI" id="CHEBI:58516"/>
        <dbReference type="EC" id="2.3.1.157"/>
    </reaction>
</comment>
<evidence type="ECO:0000256" key="2">
    <source>
        <dbReference type="ARBA" id="ARBA00007947"/>
    </source>
</evidence>
<feature type="binding site" evidence="17">
    <location>
        <position position="431"/>
    </location>
    <ligand>
        <name>acetyl-CoA</name>
        <dbReference type="ChEBI" id="CHEBI:57288"/>
    </ligand>
</feature>
<dbReference type="GO" id="GO:0000902">
    <property type="term" value="P:cell morphogenesis"/>
    <property type="evidence" value="ECO:0007669"/>
    <property type="project" value="UniProtKB-UniRule"/>
</dbReference>
<comment type="pathway">
    <text evidence="17">Nucleotide-sugar biosynthesis; UDP-N-acetyl-alpha-D-glucosamine biosynthesis; UDP-N-acetyl-alpha-D-glucosamine from N-acetyl-alpha-D-glucosamine 1-phosphate: step 1/1.</text>
</comment>
<comment type="subunit">
    <text evidence="17">Homotrimer.</text>
</comment>
<dbReference type="GO" id="GO:0019134">
    <property type="term" value="F:glucosamine-1-phosphate N-acetyltransferase activity"/>
    <property type="evidence" value="ECO:0007669"/>
    <property type="project" value="UniProtKB-UniRule"/>
</dbReference>
<dbReference type="PANTHER" id="PTHR43584:SF3">
    <property type="entry name" value="BIFUNCTIONAL PROTEIN GLMU"/>
    <property type="match status" value="1"/>
</dbReference>
<evidence type="ECO:0000259" key="19">
    <source>
        <dbReference type="Pfam" id="PF25087"/>
    </source>
</evidence>
<feature type="binding site" evidence="17">
    <location>
        <position position="324"/>
    </location>
    <ligand>
        <name>UDP-N-acetyl-alpha-D-glucosamine</name>
        <dbReference type="ChEBI" id="CHEBI:57705"/>
    </ligand>
</feature>
<dbReference type="EC" id="2.3.1.157" evidence="17"/>
<evidence type="ECO:0000256" key="8">
    <source>
        <dbReference type="ARBA" id="ARBA00022842"/>
    </source>
</evidence>
<feature type="binding site" evidence="17">
    <location>
        <position position="20"/>
    </location>
    <ligand>
        <name>UDP-N-acetyl-alpha-D-glucosamine</name>
        <dbReference type="ChEBI" id="CHEBI:57705"/>
    </ligand>
</feature>
<dbReference type="InterPro" id="IPR050065">
    <property type="entry name" value="GlmU-like"/>
</dbReference>
<keyword evidence="4 17" id="KW-0808">Transferase</keyword>
<keyword evidence="6 17" id="KW-0479">Metal-binding</keyword>
<feature type="binding site" evidence="17">
    <location>
        <position position="414"/>
    </location>
    <ligand>
        <name>acetyl-CoA</name>
        <dbReference type="ChEBI" id="CHEBI:57288"/>
    </ligand>
</feature>
<evidence type="ECO:0000256" key="1">
    <source>
        <dbReference type="ARBA" id="ARBA00007707"/>
    </source>
</evidence>
<keyword evidence="8 17" id="KW-0460">Magnesium</keyword>
<feature type="domain" description="Mannose-1-phosphate guanyltransferase C-terminal" evidence="19">
    <location>
        <begin position="310"/>
        <end position="410"/>
    </location>
</feature>
<dbReference type="NCBIfam" id="TIGR01173">
    <property type="entry name" value="glmU"/>
    <property type="match status" value="1"/>
</dbReference>
<feature type="binding site" evidence="17">
    <location>
        <position position="371"/>
    </location>
    <ligand>
        <name>acetyl-CoA</name>
        <dbReference type="ChEBI" id="CHEBI:57288"/>
    </ligand>
</feature>
<dbReference type="InterPro" id="IPR038009">
    <property type="entry name" value="GlmU_C_LbH"/>
</dbReference>
<keyword evidence="7 17" id="KW-0677">Repeat</keyword>
<gene>
    <name evidence="17" type="primary">glmU</name>
    <name evidence="20" type="ORF">OMES3154_00837</name>
</gene>
<evidence type="ECO:0000256" key="3">
    <source>
        <dbReference type="ARBA" id="ARBA00022490"/>
    </source>
</evidence>
<dbReference type="SUPFAM" id="SSF53448">
    <property type="entry name" value="Nucleotide-diphospho-sugar transferases"/>
    <property type="match status" value="1"/>
</dbReference>
<feature type="binding site" evidence="17">
    <location>
        <position position="220"/>
    </location>
    <ligand>
        <name>Mg(2+)</name>
        <dbReference type="ChEBI" id="CHEBI:18420"/>
    </ligand>
</feature>
<keyword evidence="5 17" id="KW-0548">Nucleotidyltransferase</keyword>
<accession>A0A6I8MBH1</accession>
<feature type="region of interest" description="N-acetyltransferase" evidence="17">
    <location>
        <begin position="244"/>
        <end position="442"/>
    </location>
</feature>
<comment type="cofactor">
    <cofactor evidence="17">
        <name>Mg(2+)</name>
        <dbReference type="ChEBI" id="CHEBI:18420"/>
    </cofactor>
    <text evidence="17">Binds 1 Mg(2+) ion per subunit.</text>
</comment>
<evidence type="ECO:0000313" key="21">
    <source>
        <dbReference type="Proteomes" id="UP000419017"/>
    </source>
</evidence>
<dbReference type="EMBL" id="CABWIB010000001">
    <property type="protein sequence ID" value="VWL85551.1"/>
    <property type="molecule type" value="Genomic_DNA"/>
</dbReference>
<organism evidence="20 21">
    <name type="scientific">Oceanivirga miroungae</name>
    <dbReference type="NCBI Taxonomy" id="1130046"/>
    <lineage>
        <taxon>Bacteria</taxon>
        <taxon>Fusobacteriati</taxon>
        <taxon>Fusobacteriota</taxon>
        <taxon>Fusobacteriia</taxon>
        <taxon>Fusobacteriales</taxon>
        <taxon>Leptotrichiaceae</taxon>
        <taxon>Oceanivirga</taxon>
    </lineage>
</organism>
<dbReference type="GO" id="GO:0016020">
    <property type="term" value="C:membrane"/>
    <property type="evidence" value="ECO:0007669"/>
    <property type="project" value="GOC"/>
</dbReference>
<comment type="similarity">
    <text evidence="2 17">In the N-terminal section; belongs to the N-acetylglucosamine-1-phosphate uridyltransferase family.</text>
</comment>
<feature type="region of interest" description="Pyrophosphorylase" evidence="17">
    <location>
        <begin position="1"/>
        <end position="222"/>
    </location>
</feature>
<feature type="binding site" evidence="17">
    <location>
        <position position="147"/>
    </location>
    <ligand>
        <name>UDP-N-acetyl-alpha-D-glucosamine</name>
        <dbReference type="ChEBI" id="CHEBI:57705"/>
    </ligand>
</feature>
<dbReference type="InterPro" id="IPR029044">
    <property type="entry name" value="Nucleotide-diphossugar_trans"/>
</dbReference>
<dbReference type="HAMAP" id="MF_01631">
    <property type="entry name" value="GlmU"/>
    <property type="match status" value="1"/>
</dbReference>
<evidence type="ECO:0000256" key="6">
    <source>
        <dbReference type="ARBA" id="ARBA00022723"/>
    </source>
</evidence>
<keyword evidence="12 17" id="KW-0012">Acyltransferase</keyword>
<evidence type="ECO:0000256" key="4">
    <source>
        <dbReference type="ARBA" id="ARBA00022679"/>
    </source>
</evidence>
<evidence type="ECO:0000256" key="17">
    <source>
        <dbReference type="HAMAP-Rule" id="MF_01631"/>
    </source>
</evidence>
<feature type="region of interest" description="Linker" evidence="17">
    <location>
        <begin position="223"/>
        <end position="243"/>
    </location>
</feature>
<feature type="binding site" evidence="17">
    <location>
        <position position="357"/>
    </location>
    <ligand>
        <name>UDP-N-acetyl-alpha-D-glucosamine</name>
        <dbReference type="ChEBI" id="CHEBI:57705"/>
    </ligand>
</feature>
<comment type="catalytic activity">
    <reaction evidence="15 17">
        <text>N-acetyl-alpha-D-glucosamine 1-phosphate + UTP + H(+) = UDP-N-acetyl-alpha-D-glucosamine + diphosphate</text>
        <dbReference type="Rhea" id="RHEA:13509"/>
        <dbReference type="ChEBI" id="CHEBI:15378"/>
        <dbReference type="ChEBI" id="CHEBI:33019"/>
        <dbReference type="ChEBI" id="CHEBI:46398"/>
        <dbReference type="ChEBI" id="CHEBI:57705"/>
        <dbReference type="ChEBI" id="CHEBI:57776"/>
        <dbReference type="EC" id="2.7.7.23"/>
    </reaction>
</comment>
<dbReference type="AlphaFoldDB" id="A0A6I8MBH1"/>
<dbReference type="Gene3D" id="2.160.10.10">
    <property type="entry name" value="Hexapeptide repeat proteins"/>
    <property type="match status" value="1"/>
</dbReference>
<comment type="subcellular location">
    <subcellularLocation>
        <location evidence="17">Cytoplasm</location>
    </subcellularLocation>
</comment>
<feature type="binding site" evidence="17">
    <location>
        <position position="396"/>
    </location>
    <ligand>
        <name>acetyl-CoA</name>
        <dbReference type="ChEBI" id="CHEBI:57288"/>
    </ligand>
</feature>
<comment type="caution">
    <text evidence="17">Lacks conserved residue(s) required for the propagation of feature annotation.</text>
</comment>
<dbReference type="GO" id="GO:0006048">
    <property type="term" value="P:UDP-N-acetylglucosamine biosynthetic process"/>
    <property type="evidence" value="ECO:0007669"/>
    <property type="project" value="UniProtKB-UniPathway"/>
</dbReference>
<keyword evidence="13 17" id="KW-0961">Cell wall biogenesis/degradation</keyword>
<evidence type="ECO:0000313" key="20">
    <source>
        <dbReference type="EMBL" id="VWL85551.1"/>
    </source>
</evidence>
<keyword evidence="11 17" id="KW-0511">Multifunctional enzyme</keyword>
<evidence type="ECO:0000256" key="10">
    <source>
        <dbReference type="ARBA" id="ARBA00022984"/>
    </source>
</evidence>
<evidence type="ECO:0000256" key="11">
    <source>
        <dbReference type="ARBA" id="ARBA00023268"/>
    </source>
</evidence>
<dbReference type="InterPro" id="IPR056729">
    <property type="entry name" value="GMPPB_C"/>
</dbReference>
<feature type="binding site" evidence="17">
    <location>
        <begin position="72"/>
        <end position="73"/>
    </location>
    <ligand>
        <name>UDP-N-acetyl-alpha-D-glucosamine</name>
        <dbReference type="ChEBI" id="CHEBI:57705"/>
    </ligand>
</feature>
<feature type="binding site" evidence="17">
    <location>
        <begin position="377"/>
        <end position="378"/>
    </location>
    <ligand>
        <name>acetyl-CoA</name>
        <dbReference type="ChEBI" id="CHEBI:57288"/>
    </ligand>
</feature>
<keyword evidence="21" id="KW-1185">Reference proteome</keyword>
<feature type="binding site" evidence="17">
    <location>
        <position position="220"/>
    </location>
    <ligand>
        <name>UDP-N-acetyl-alpha-D-glucosamine</name>
        <dbReference type="ChEBI" id="CHEBI:57705"/>
    </ligand>
</feature>